<accession>A0A6L2P9B2</accession>
<proteinExistence type="inferred from homology"/>
<keyword evidence="10" id="KW-1185">Reference proteome</keyword>
<keyword evidence="4 7" id="KW-0175">Coiled coil</keyword>
<feature type="compositionally biased region" description="Acidic residues" evidence="8">
    <location>
        <begin position="342"/>
        <end position="377"/>
    </location>
</feature>
<dbReference type="GO" id="GO:0005815">
    <property type="term" value="C:microtubule organizing center"/>
    <property type="evidence" value="ECO:0007669"/>
    <property type="project" value="TreeGrafter"/>
</dbReference>
<feature type="coiled-coil region" evidence="7">
    <location>
        <begin position="181"/>
        <end position="215"/>
    </location>
</feature>
<dbReference type="InParanoid" id="A0A6L2P9B2"/>
<dbReference type="OrthoDB" id="438545at2759"/>
<comment type="caution">
    <text evidence="9">The sequence shown here is derived from an EMBL/GenBank/DDBJ whole genome shotgun (WGS) entry which is preliminary data.</text>
</comment>
<dbReference type="PANTHER" id="PTHR21547">
    <property type="entry name" value="CLUSTERIN ASSOCIATED PROTEIN 1"/>
    <property type="match status" value="1"/>
</dbReference>
<gene>
    <name evidence="9" type="ORF">Cfor_12250</name>
</gene>
<dbReference type="EMBL" id="BLKM01000100">
    <property type="protein sequence ID" value="GFG28906.1"/>
    <property type="molecule type" value="Genomic_DNA"/>
</dbReference>
<keyword evidence="6" id="KW-0966">Cell projection</keyword>
<evidence type="ECO:0000313" key="10">
    <source>
        <dbReference type="Proteomes" id="UP000502823"/>
    </source>
</evidence>
<dbReference type="FunCoup" id="A0A6L2P9B2">
    <property type="interactions" value="162"/>
</dbReference>
<keyword evidence="3" id="KW-0970">Cilium biogenesis/degradation</keyword>
<name>A0A6L2P9B2_COPFO</name>
<dbReference type="AlphaFoldDB" id="A0A6L2P9B2"/>
<protein>
    <recommendedName>
        <fullName evidence="11">Clusterin-associated protein 1</fullName>
    </recommendedName>
</protein>
<feature type="coiled-coil region" evidence="7">
    <location>
        <begin position="247"/>
        <end position="279"/>
    </location>
</feature>
<keyword evidence="5" id="KW-0969">Cilium</keyword>
<feature type="region of interest" description="Disordered" evidence="8">
    <location>
        <begin position="317"/>
        <end position="400"/>
    </location>
</feature>
<dbReference type="PANTHER" id="PTHR21547:SF0">
    <property type="entry name" value="CLUSTERIN-ASSOCIATED PROTEIN 1"/>
    <property type="match status" value="1"/>
</dbReference>
<evidence type="ECO:0000256" key="7">
    <source>
        <dbReference type="SAM" id="Coils"/>
    </source>
</evidence>
<dbReference type="Proteomes" id="UP000502823">
    <property type="component" value="Unassembled WGS sequence"/>
</dbReference>
<comment type="subcellular location">
    <subcellularLocation>
        <location evidence="1">Cell projection</location>
        <location evidence="1">Cilium</location>
    </subcellularLocation>
</comment>
<evidence type="ECO:0000256" key="3">
    <source>
        <dbReference type="ARBA" id="ARBA00022794"/>
    </source>
</evidence>
<dbReference type="GO" id="GO:0030992">
    <property type="term" value="C:intraciliary transport particle B"/>
    <property type="evidence" value="ECO:0007669"/>
    <property type="project" value="TreeGrafter"/>
</dbReference>
<evidence type="ECO:0000313" key="9">
    <source>
        <dbReference type="EMBL" id="GFG28906.1"/>
    </source>
</evidence>
<evidence type="ECO:0000256" key="5">
    <source>
        <dbReference type="ARBA" id="ARBA00023069"/>
    </source>
</evidence>
<dbReference type="Pfam" id="PF10234">
    <property type="entry name" value="Cluap1"/>
    <property type="match status" value="1"/>
</dbReference>
<evidence type="ECO:0000256" key="8">
    <source>
        <dbReference type="SAM" id="MobiDB-lite"/>
    </source>
</evidence>
<organism evidence="9 10">
    <name type="scientific">Coptotermes formosanus</name>
    <name type="common">Formosan subterranean termite</name>
    <dbReference type="NCBI Taxonomy" id="36987"/>
    <lineage>
        <taxon>Eukaryota</taxon>
        <taxon>Metazoa</taxon>
        <taxon>Ecdysozoa</taxon>
        <taxon>Arthropoda</taxon>
        <taxon>Hexapoda</taxon>
        <taxon>Insecta</taxon>
        <taxon>Pterygota</taxon>
        <taxon>Neoptera</taxon>
        <taxon>Polyneoptera</taxon>
        <taxon>Dictyoptera</taxon>
        <taxon>Blattodea</taxon>
        <taxon>Blattoidea</taxon>
        <taxon>Termitoidae</taxon>
        <taxon>Rhinotermitidae</taxon>
        <taxon>Coptotermes</taxon>
    </lineage>
</organism>
<reference evidence="10" key="1">
    <citation type="submission" date="2020-01" db="EMBL/GenBank/DDBJ databases">
        <title>Draft genome sequence of the Termite Coptotermes fromosanus.</title>
        <authorList>
            <person name="Itakura S."/>
            <person name="Yosikawa Y."/>
            <person name="Umezawa K."/>
        </authorList>
    </citation>
    <scope>NUCLEOTIDE SEQUENCE [LARGE SCALE GENOMIC DNA]</scope>
</reference>
<evidence type="ECO:0000256" key="4">
    <source>
        <dbReference type="ARBA" id="ARBA00023054"/>
    </source>
</evidence>
<sequence>MMRALGYPRLISMENFRNPNFQLVAEILIWLVKRFDPDADVPSEYDTERDRVVLVRSVTEFMVSEMDTKLFEKASKANIKLNPKRLYQADGYAVRELLKATSVLYSALRVDIHELATTRQLTSQITTKGAELYDLLGKEVAMRELRNKRISRQLEMAEVEASVRQALETVKMETANTKELMENVSASEANLDNKIEKKQAELERNQKRLQTLKKVRPAFLEEFERLEVELQQLYQDYLVRFRCLAYLEQQQDEAEQAEQERMEARQAHTKKLLEQMRQEDKSLDGSGDLFEPGELKDRDEVSKLGVGKASRVRIKAASGVMRKASASGQQTRRVFGSMNAPPDEEDDSGSLDSDSELLLDGEGSELLGSEEEEELELDVAVNKDKRSTSRHHQEHSDDDF</sequence>
<comment type="similarity">
    <text evidence="2">Belongs to the CLUAP1 family.</text>
</comment>
<evidence type="ECO:0000256" key="1">
    <source>
        <dbReference type="ARBA" id="ARBA00004138"/>
    </source>
</evidence>
<dbReference type="InterPro" id="IPR019366">
    <property type="entry name" value="Clusterin-associated_protein-1"/>
</dbReference>
<evidence type="ECO:0000256" key="2">
    <source>
        <dbReference type="ARBA" id="ARBA00008340"/>
    </source>
</evidence>
<evidence type="ECO:0008006" key="11">
    <source>
        <dbReference type="Google" id="ProtNLM"/>
    </source>
</evidence>
<dbReference type="GO" id="GO:0005929">
    <property type="term" value="C:cilium"/>
    <property type="evidence" value="ECO:0007669"/>
    <property type="project" value="UniProtKB-SubCell"/>
</dbReference>
<evidence type="ECO:0000256" key="6">
    <source>
        <dbReference type="ARBA" id="ARBA00023273"/>
    </source>
</evidence>
<dbReference type="GO" id="GO:0060271">
    <property type="term" value="P:cilium assembly"/>
    <property type="evidence" value="ECO:0007669"/>
    <property type="project" value="TreeGrafter"/>
</dbReference>